<dbReference type="Gene3D" id="1.10.510.10">
    <property type="entry name" value="Transferase(Phosphotransferase) domain 1"/>
    <property type="match status" value="1"/>
</dbReference>
<evidence type="ECO:0000256" key="7">
    <source>
        <dbReference type="ARBA" id="ARBA00022679"/>
    </source>
</evidence>
<evidence type="ECO:0000313" key="23">
    <source>
        <dbReference type="EMBL" id="CAH2051982.1"/>
    </source>
</evidence>
<keyword evidence="17" id="KW-0325">Glycoprotein</keyword>
<name>A0AAU9S0B7_THLAR</name>
<keyword evidence="6" id="KW-0433">Leucine-rich repeat</keyword>
<keyword evidence="13 20" id="KW-0067">ATP-binding</keyword>
<evidence type="ECO:0000256" key="12">
    <source>
        <dbReference type="ARBA" id="ARBA00022777"/>
    </source>
</evidence>
<comment type="subcellular location">
    <subcellularLocation>
        <location evidence="1">Membrane</location>
        <topology evidence="1">Single-pass type I membrane protein</topology>
    </subcellularLocation>
</comment>
<dbReference type="InterPro" id="IPR001245">
    <property type="entry name" value="Ser-Thr/Tyr_kinase_cat_dom"/>
</dbReference>
<feature type="binding site" evidence="20">
    <location>
        <position position="84"/>
    </location>
    <ligand>
        <name>ATP</name>
        <dbReference type="ChEBI" id="CHEBI:30616"/>
    </ligand>
</feature>
<evidence type="ECO:0000256" key="9">
    <source>
        <dbReference type="ARBA" id="ARBA00022729"/>
    </source>
</evidence>
<dbReference type="EMBL" id="OU466859">
    <property type="protein sequence ID" value="CAH2051982.1"/>
    <property type="molecule type" value="Genomic_DNA"/>
</dbReference>
<sequence length="320" mass="35684">MTAAVAGGIPAGAAVLFAGPAIALAWWLRTEEDPEVNFGQLKRLLLRELLVATDNFSNKNVLGRGGFGEVYKGHLADGSLVAVKRLKEEVNKGGELQFQTKVEMISMAVHRNLLWLRGFFMTPTERLLLYPYMANGSVASCLRERPEGNPALDWLKRKHIALGAAMGLAYLRDHCDQKIIHTDMKAANILLDEQFEVVVGDFGLAKLMNDNDSHVTTSVCGMIGHIATEYLSTGKSSEKTDVFGYGVMLLELITEQKAFDLVRLENHDDIMLLDWFLKENKLESLMDAELEGNFVEKEVEQLIQMALLCTQSSSFECLKW</sequence>
<evidence type="ECO:0000259" key="22">
    <source>
        <dbReference type="PROSITE" id="PS50011"/>
    </source>
</evidence>
<evidence type="ECO:0000256" key="14">
    <source>
        <dbReference type="ARBA" id="ARBA00022989"/>
    </source>
</evidence>
<dbReference type="InterPro" id="IPR051824">
    <property type="entry name" value="LRR_Rcpt-Like_S/T_Kinase"/>
</dbReference>
<evidence type="ECO:0000256" key="4">
    <source>
        <dbReference type="ARBA" id="ARBA00022527"/>
    </source>
</evidence>
<dbReference type="SUPFAM" id="SSF56112">
    <property type="entry name" value="Protein kinase-like (PK-like)"/>
    <property type="match status" value="1"/>
</dbReference>
<evidence type="ECO:0000256" key="20">
    <source>
        <dbReference type="PROSITE-ProRule" id="PRU10141"/>
    </source>
</evidence>
<evidence type="ECO:0000256" key="18">
    <source>
        <dbReference type="ARBA" id="ARBA00047899"/>
    </source>
</evidence>
<accession>A0AAU9S0B7</accession>
<dbReference type="FunFam" id="1.10.510.10:FF:000016">
    <property type="entry name" value="Somatic embryogenesis receptor-like kinase 1"/>
    <property type="match status" value="1"/>
</dbReference>
<keyword evidence="10" id="KW-0677">Repeat</keyword>
<dbReference type="InterPro" id="IPR017441">
    <property type="entry name" value="Protein_kinase_ATP_BS"/>
</dbReference>
<dbReference type="GO" id="GO:0005524">
    <property type="term" value="F:ATP binding"/>
    <property type="evidence" value="ECO:0007669"/>
    <property type="project" value="UniProtKB-UniRule"/>
</dbReference>
<keyword evidence="12" id="KW-0418">Kinase</keyword>
<dbReference type="PANTHER" id="PTHR48006">
    <property type="entry name" value="LEUCINE-RICH REPEAT-CONTAINING PROTEIN DDB_G0281931-RELATED"/>
    <property type="match status" value="1"/>
</dbReference>
<evidence type="ECO:0000256" key="10">
    <source>
        <dbReference type="ARBA" id="ARBA00022737"/>
    </source>
</evidence>
<dbReference type="FunFam" id="3.30.200.20:FF:000015">
    <property type="entry name" value="Somatic embryogenesis receptor kinase 1"/>
    <property type="match status" value="1"/>
</dbReference>
<evidence type="ECO:0000256" key="5">
    <source>
        <dbReference type="ARBA" id="ARBA00022553"/>
    </source>
</evidence>
<dbReference type="PROSITE" id="PS00108">
    <property type="entry name" value="PROTEIN_KINASE_ST"/>
    <property type="match status" value="1"/>
</dbReference>
<proteinExistence type="inferred from homology"/>
<organism evidence="23 24">
    <name type="scientific">Thlaspi arvense</name>
    <name type="common">Field penny-cress</name>
    <dbReference type="NCBI Taxonomy" id="13288"/>
    <lineage>
        <taxon>Eukaryota</taxon>
        <taxon>Viridiplantae</taxon>
        <taxon>Streptophyta</taxon>
        <taxon>Embryophyta</taxon>
        <taxon>Tracheophyta</taxon>
        <taxon>Spermatophyta</taxon>
        <taxon>Magnoliopsida</taxon>
        <taxon>eudicotyledons</taxon>
        <taxon>Gunneridae</taxon>
        <taxon>Pentapetalae</taxon>
        <taxon>rosids</taxon>
        <taxon>malvids</taxon>
        <taxon>Brassicales</taxon>
        <taxon>Brassicaceae</taxon>
        <taxon>Thlaspideae</taxon>
        <taxon>Thlaspi</taxon>
    </lineage>
</organism>
<feature type="domain" description="Protein kinase" evidence="22">
    <location>
        <begin position="56"/>
        <end position="320"/>
    </location>
</feature>
<dbReference type="GO" id="GO:0016020">
    <property type="term" value="C:membrane"/>
    <property type="evidence" value="ECO:0007669"/>
    <property type="project" value="UniProtKB-SubCell"/>
</dbReference>
<keyword evidence="4 21" id="KW-0723">Serine/threonine-protein kinase</keyword>
<dbReference type="GO" id="GO:0004674">
    <property type="term" value="F:protein serine/threonine kinase activity"/>
    <property type="evidence" value="ECO:0007669"/>
    <property type="project" value="UniProtKB-KW"/>
</dbReference>
<dbReference type="Pfam" id="PF07714">
    <property type="entry name" value="PK_Tyr_Ser-Thr"/>
    <property type="match status" value="1"/>
</dbReference>
<dbReference type="InterPro" id="IPR008271">
    <property type="entry name" value="Ser/Thr_kinase_AS"/>
</dbReference>
<dbReference type="EC" id="2.7.11.1" evidence="3"/>
<reference evidence="23 24" key="1">
    <citation type="submission" date="2022-03" db="EMBL/GenBank/DDBJ databases">
        <authorList>
            <person name="Nunn A."/>
            <person name="Chopra R."/>
            <person name="Nunn A."/>
            <person name="Contreras Garrido A."/>
        </authorList>
    </citation>
    <scope>NUCLEOTIDE SEQUENCE [LARGE SCALE GENOMIC DNA]</scope>
</reference>
<dbReference type="SMART" id="SM00220">
    <property type="entry name" value="S_TKc"/>
    <property type="match status" value="1"/>
</dbReference>
<keyword evidence="11 20" id="KW-0547">Nucleotide-binding</keyword>
<dbReference type="InterPro" id="IPR000719">
    <property type="entry name" value="Prot_kinase_dom"/>
</dbReference>
<keyword evidence="5" id="KW-0597">Phosphoprotein</keyword>
<keyword evidence="9" id="KW-0732">Signal</keyword>
<dbReference type="PROSITE" id="PS50011">
    <property type="entry name" value="PROTEIN_KINASE_DOM"/>
    <property type="match status" value="1"/>
</dbReference>
<evidence type="ECO:0000256" key="11">
    <source>
        <dbReference type="ARBA" id="ARBA00022741"/>
    </source>
</evidence>
<dbReference type="InterPro" id="IPR011009">
    <property type="entry name" value="Kinase-like_dom_sf"/>
</dbReference>
<keyword evidence="14" id="KW-1133">Transmembrane helix</keyword>
<keyword evidence="24" id="KW-1185">Reference proteome</keyword>
<evidence type="ECO:0000256" key="3">
    <source>
        <dbReference type="ARBA" id="ARBA00012513"/>
    </source>
</evidence>
<comment type="catalytic activity">
    <reaction evidence="18">
        <text>L-threonyl-[protein] + ATP = O-phospho-L-threonyl-[protein] + ADP + H(+)</text>
        <dbReference type="Rhea" id="RHEA:46608"/>
        <dbReference type="Rhea" id="RHEA-COMP:11060"/>
        <dbReference type="Rhea" id="RHEA-COMP:11605"/>
        <dbReference type="ChEBI" id="CHEBI:15378"/>
        <dbReference type="ChEBI" id="CHEBI:30013"/>
        <dbReference type="ChEBI" id="CHEBI:30616"/>
        <dbReference type="ChEBI" id="CHEBI:61977"/>
        <dbReference type="ChEBI" id="CHEBI:456216"/>
        <dbReference type="EC" id="2.7.11.1"/>
    </reaction>
</comment>
<evidence type="ECO:0000256" key="16">
    <source>
        <dbReference type="ARBA" id="ARBA00023170"/>
    </source>
</evidence>
<keyword evidence="15" id="KW-0472">Membrane</keyword>
<evidence type="ECO:0000256" key="13">
    <source>
        <dbReference type="ARBA" id="ARBA00022840"/>
    </source>
</evidence>
<evidence type="ECO:0000256" key="6">
    <source>
        <dbReference type="ARBA" id="ARBA00022614"/>
    </source>
</evidence>
<comment type="similarity">
    <text evidence="2">Belongs to the protein kinase superfamily. Ser/Thr protein kinase family.</text>
</comment>
<evidence type="ECO:0000256" key="21">
    <source>
        <dbReference type="RuleBase" id="RU000304"/>
    </source>
</evidence>
<evidence type="ECO:0000256" key="8">
    <source>
        <dbReference type="ARBA" id="ARBA00022692"/>
    </source>
</evidence>
<dbReference type="PANTHER" id="PTHR48006:SF102">
    <property type="entry name" value="LEUCINE-RICH REPEAT-CONTAINING PROTEIN DDB_G0281931-RELATED"/>
    <property type="match status" value="1"/>
</dbReference>
<dbReference type="PROSITE" id="PS00107">
    <property type="entry name" value="PROTEIN_KINASE_ATP"/>
    <property type="match status" value="1"/>
</dbReference>
<dbReference type="Gene3D" id="3.30.200.20">
    <property type="entry name" value="Phosphorylase Kinase, domain 1"/>
    <property type="match status" value="1"/>
</dbReference>
<keyword evidence="16" id="KW-0675">Receptor</keyword>
<evidence type="ECO:0000256" key="15">
    <source>
        <dbReference type="ARBA" id="ARBA00023136"/>
    </source>
</evidence>
<protein>
    <recommendedName>
        <fullName evidence="3">non-specific serine/threonine protein kinase</fullName>
        <ecNumber evidence="3">2.7.11.1</ecNumber>
    </recommendedName>
</protein>
<dbReference type="AlphaFoldDB" id="A0AAU9S0B7"/>
<dbReference type="Proteomes" id="UP000836841">
    <property type="component" value="Chromosome 3"/>
</dbReference>
<keyword evidence="8" id="KW-0812">Transmembrane</keyword>
<evidence type="ECO:0000313" key="24">
    <source>
        <dbReference type="Proteomes" id="UP000836841"/>
    </source>
</evidence>
<evidence type="ECO:0000256" key="19">
    <source>
        <dbReference type="ARBA" id="ARBA00048679"/>
    </source>
</evidence>
<evidence type="ECO:0000256" key="1">
    <source>
        <dbReference type="ARBA" id="ARBA00004479"/>
    </source>
</evidence>
<gene>
    <name evidence="23" type="ORF">TAV2_LOCUS8790</name>
</gene>
<comment type="catalytic activity">
    <reaction evidence="19">
        <text>L-seryl-[protein] + ATP = O-phospho-L-seryl-[protein] + ADP + H(+)</text>
        <dbReference type="Rhea" id="RHEA:17989"/>
        <dbReference type="Rhea" id="RHEA-COMP:9863"/>
        <dbReference type="Rhea" id="RHEA-COMP:11604"/>
        <dbReference type="ChEBI" id="CHEBI:15378"/>
        <dbReference type="ChEBI" id="CHEBI:29999"/>
        <dbReference type="ChEBI" id="CHEBI:30616"/>
        <dbReference type="ChEBI" id="CHEBI:83421"/>
        <dbReference type="ChEBI" id="CHEBI:456216"/>
        <dbReference type="EC" id="2.7.11.1"/>
    </reaction>
</comment>
<evidence type="ECO:0000256" key="17">
    <source>
        <dbReference type="ARBA" id="ARBA00023180"/>
    </source>
</evidence>
<evidence type="ECO:0000256" key="2">
    <source>
        <dbReference type="ARBA" id="ARBA00008684"/>
    </source>
</evidence>
<keyword evidence="7" id="KW-0808">Transferase</keyword>